<evidence type="ECO:0000256" key="9">
    <source>
        <dbReference type="SAM" id="Phobius"/>
    </source>
</evidence>
<feature type="domain" description="SGNH" evidence="11">
    <location>
        <begin position="551"/>
        <end position="764"/>
    </location>
</feature>
<feature type="transmembrane region" description="Helical" evidence="9">
    <location>
        <begin position="74"/>
        <end position="93"/>
    </location>
</feature>
<keyword evidence="2" id="KW-1003">Cell membrane</keyword>
<evidence type="ECO:0000256" key="8">
    <source>
        <dbReference type="SAM" id="MobiDB-lite"/>
    </source>
</evidence>
<evidence type="ECO:0000256" key="5">
    <source>
        <dbReference type="ARBA" id="ARBA00022989"/>
    </source>
</evidence>
<protein>
    <submittedName>
        <fullName evidence="12">Peptidoglycan/LPS O-acetylase OafA/YrhL</fullName>
    </submittedName>
</protein>
<dbReference type="PANTHER" id="PTHR23028">
    <property type="entry name" value="ACETYLTRANSFERASE"/>
    <property type="match status" value="1"/>
</dbReference>
<feature type="region of interest" description="Disordered" evidence="8">
    <location>
        <begin position="470"/>
        <end position="563"/>
    </location>
</feature>
<evidence type="ECO:0000256" key="7">
    <source>
        <dbReference type="ARBA" id="ARBA00023315"/>
    </source>
</evidence>
<feature type="domain" description="Acyltransferase 3" evidence="10">
    <location>
        <begin position="6"/>
        <end position="184"/>
    </location>
</feature>
<feature type="domain" description="Acyltransferase 3" evidence="10">
    <location>
        <begin position="279"/>
        <end position="404"/>
    </location>
</feature>
<feature type="transmembrane region" description="Helical" evidence="9">
    <location>
        <begin position="388"/>
        <end position="406"/>
    </location>
</feature>
<reference evidence="12 13" key="1">
    <citation type="submission" date="2020-08" db="EMBL/GenBank/DDBJ databases">
        <title>Sequencing the genomes of 1000 actinobacteria strains.</title>
        <authorList>
            <person name="Klenk H.-P."/>
        </authorList>
    </citation>
    <scope>NUCLEOTIDE SEQUENCE [LARGE SCALE GENOMIC DNA]</scope>
    <source>
        <strain evidence="12 13">DSM 45809</strain>
    </source>
</reference>
<evidence type="ECO:0000259" key="10">
    <source>
        <dbReference type="Pfam" id="PF01757"/>
    </source>
</evidence>
<dbReference type="InterPro" id="IPR050879">
    <property type="entry name" value="Acyltransferase_3"/>
</dbReference>
<accession>A0A7W7H048</accession>
<dbReference type="RefSeq" id="WP_239177007.1">
    <property type="nucleotide sequence ID" value="NZ_BAABFG010000005.1"/>
</dbReference>
<evidence type="ECO:0000313" key="12">
    <source>
        <dbReference type="EMBL" id="MBB4741531.1"/>
    </source>
</evidence>
<dbReference type="SUPFAM" id="SSF52266">
    <property type="entry name" value="SGNH hydrolase"/>
    <property type="match status" value="1"/>
</dbReference>
<evidence type="ECO:0000313" key="13">
    <source>
        <dbReference type="Proteomes" id="UP000546162"/>
    </source>
</evidence>
<evidence type="ECO:0000256" key="4">
    <source>
        <dbReference type="ARBA" id="ARBA00022692"/>
    </source>
</evidence>
<dbReference type="GO" id="GO:0009103">
    <property type="term" value="P:lipopolysaccharide biosynthetic process"/>
    <property type="evidence" value="ECO:0007669"/>
    <property type="project" value="TreeGrafter"/>
</dbReference>
<feature type="transmembrane region" description="Helical" evidence="9">
    <location>
        <begin position="145"/>
        <end position="162"/>
    </location>
</feature>
<proteinExistence type="predicted"/>
<dbReference type="Gene3D" id="3.40.50.1110">
    <property type="entry name" value="SGNH hydrolase"/>
    <property type="match status" value="1"/>
</dbReference>
<keyword evidence="3" id="KW-0808">Transferase</keyword>
<feature type="transmembrane region" description="Helical" evidence="9">
    <location>
        <begin position="295"/>
        <end position="314"/>
    </location>
</feature>
<feature type="compositionally biased region" description="Basic and acidic residues" evidence="8">
    <location>
        <begin position="548"/>
        <end position="558"/>
    </location>
</feature>
<evidence type="ECO:0000256" key="6">
    <source>
        <dbReference type="ARBA" id="ARBA00023136"/>
    </source>
</evidence>
<dbReference type="Pfam" id="PF19040">
    <property type="entry name" value="SGNH"/>
    <property type="match status" value="1"/>
</dbReference>
<dbReference type="PANTHER" id="PTHR23028:SF53">
    <property type="entry name" value="ACYL_TRANSF_3 DOMAIN-CONTAINING PROTEIN"/>
    <property type="match status" value="1"/>
</dbReference>
<keyword evidence="5 9" id="KW-1133">Transmembrane helix</keyword>
<dbReference type="Proteomes" id="UP000546162">
    <property type="component" value="Unassembled WGS sequence"/>
</dbReference>
<dbReference type="InterPro" id="IPR002656">
    <property type="entry name" value="Acyl_transf_3_dom"/>
</dbReference>
<dbReference type="InterPro" id="IPR043968">
    <property type="entry name" value="SGNH"/>
</dbReference>
<feature type="transmembrane region" description="Helical" evidence="9">
    <location>
        <begin position="169"/>
        <end position="189"/>
    </location>
</feature>
<feature type="transmembrane region" description="Helical" evidence="9">
    <location>
        <begin position="426"/>
        <end position="444"/>
    </location>
</feature>
<evidence type="ECO:0000256" key="1">
    <source>
        <dbReference type="ARBA" id="ARBA00004651"/>
    </source>
</evidence>
<feature type="transmembrane region" description="Helical" evidence="9">
    <location>
        <begin position="32"/>
        <end position="53"/>
    </location>
</feature>
<evidence type="ECO:0000256" key="2">
    <source>
        <dbReference type="ARBA" id="ARBA00022475"/>
    </source>
</evidence>
<feature type="transmembrane region" description="Helical" evidence="9">
    <location>
        <begin position="205"/>
        <end position="224"/>
    </location>
</feature>
<dbReference type="GO" id="GO:0005886">
    <property type="term" value="C:plasma membrane"/>
    <property type="evidence" value="ECO:0007669"/>
    <property type="project" value="UniProtKB-SubCell"/>
</dbReference>
<keyword evidence="6 9" id="KW-0472">Membrane</keyword>
<evidence type="ECO:0000256" key="3">
    <source>
        <dbReference type="ARBA" id="ARBA00022679"/>
    </source>
</evidence>
<organism evidence="12 13">
    <name type="scientific">Actinoplanes octamycinicus</name>
    <dbReference type="NCBI Taxonomy" id="135948"/>
    <lineage>
        <taxon>Bacteria</taxon>
        <taxon>Bacillati</taxon>
        <taxon>Actinomycetota</taxon>
        <taxon>Actinomycetes</taxon>
        <taxon>Micromonosporales</taxon>
        <taxon>Micromonosporaceae</taxon>
        <taxon>Actinoplanes</taxon>
    </lineage>
</organism>
<name>A0A7W7H048_9ACTN</name>
<gene>
    <name evidence="12" type="ORF">BJY16_004990</name>
</gene>
<comment type="caution">
    <text evidence="12">The sequence shown here is derived from an EMBL/GenBank/DDBJ whole genome shotgun (WGS) entry which is preliminary data.</text>
</comment>
<keyword evidence="13" id="KW-1185">Reference proteome</keyword>
<keyword evidence="7" id="KW-0012">Acyltransferase</keyword>
<feature type="transmembrane region" description="Helical" evidence="9">
    <location>
        <begin position="348"/>
        <end position="368"/>
    </location>
</feature>
<comment type="subcellular location">
    <subcellularLocation>
        <location evidence="1">Cell membrane</location>
        <topology evidence="1">Multi-pass membrane protein</topology>
    </subcellularLocation>
</comment>
<dbReference type="EMBL" id="JACHNB010000001">
    <property type="protein sequence ID" value="MBB4741531.1"/>
    <property type="molecule type" value="Genomic_DNA"/>
</dbReference>
<dbReference type="InterPro" id="IPR036514">
    <property type="entry name" value="SGNH_hydro_sf"/>
</dbReference>
<keyword evidence="4 9" id="KW-0812">Transmembrane</keyword>
<sequence>MWEYRPALDGVRALAVTAVLLFHAGVPGTDGGFLGVDAFFVLSGFLITSLLLAEHQRSGRIDLGRFWLHRARRLLPALLAMLVATVVTARFLLDSDALGLLRADAWAALGYAANWRMIFRGTGYLAATAAPSPLQHTWSLAIEEQFYLVWPLLVAGVLIWLVHRRARAVLVALCVTGAVTSQVLCALLYQPSGIGRAYFGTDTRAQALLIGAVAALLTAPAATASTPPRYVGAPTARSTLSRYASALTARSTRPRHASALTARPTRSRYTSALTARSTRPRYTSAPAARSTRFRYAGALAWAGVGGTVVLWHTASEHSAWLYRGGLTLAALAAAAVIVDVVRHPRGLLARLLSVPPLVRLGRISYGVYLWHWPLFTFVTTDLTGLSRWPLLAVRLAGTLAVAVVSYHLVEQPVRHGALGRLLPRRVPAAATTATVAAVAVAIGWCTVTPAEPATAAAPIVIAPLDAPAQPGLNPGTASHARPNGDIEPAAQGRPSGDPGPASQDRPSGDARPAPQDRPNSDPGPAPQDRPSGDDPGPAPQGRPAPIDRPGRPPGREPRVTFLGDSVSWTIGSYLPEHPGMWTSVRAIQGCGIATLPEILQLGSPHTNYPGCTSWPRRWQRAVDRDNPDVAVVELNRWELMDRRYQGRYQHVGEPAYDDYLIGQLERAVRVAGSRGAAVALLTAAYTRRAERPDGGLYPEDRPERVDAWNRLLHRVADRHPGTVTVLDLNAVTCPDGKFTWHVRDVRMRSDGLHFTPSGVQRVIAPWLLPRLAALAAGR</sequence>
<dbReference type="GO" id="GO:0016747">
    <property type="term" value="F:acyltransferase activity, transferring groups other than amino-acyl groups"/>
    <property type="evidence" value="ECO:0007669"/>
    <property type="project" value="InterPro"/>
</dbReference>
<feature type="transmembrane region" description="Helical" evidence="9">
    <location>
        <begin position="320"/>
        <end position="341"/>
    </location>
</feature>
<evidence type="ECO:0000259" key="11">
    <source>
        <dbReference type="Pfam" id="PF19040"/>
    </source>
</evidence>
<dbReference type="AlphaFoldDB" id="A0A7W7H048"/>
<dbReference type="Pfam" id="PF01757">
    <property type="entry name" value="Acyl_transf_3"/>
    <property type="match status" value="2"/>
</dbReference>